<comment type="caution">
    <text evidence="1">The sequence shown here is derived from an EMBL/GenBank/DDBJ whole genome shotgun (WGS) entry which is preliminary data.</text>
</comment>
<dbReference type="Proteomes" id="UP000801492">
    <property type="component" value="Unassembled WGS sequence"/>
</dbReference>
<evidence type="ECO:0000313" key="1">
    <source>
        <dbReference type="EMBL" id="KAF2885166.1"/>
    </source>
</evidence>
<accession>A0A8K0G410</accession>
<reference evidence="1" key="1">
    <citation type="submission" date="2019-08" db="EMBL/GenBank/DDBJ databases">
        <title>The genome of the North American firefly Photinus pyralis.</title>
        <authorList>
            <consortium name="Photinus pyralis genome working group"/>
            <person name="Fallon T.R."/>
            <person name="Sander Lower S.E."/>
            <person name="Weng J.-K."/>
        </authorList>
    </citation>
    <scope>NUCLEOTIDE SEQUENCE</scope>
    <source>
        <strain evidence="1">TRF0915ILg1</strain>
        <tissue evidence="1">Whole body</tissue>
    </source>
</reference>
<organism evidence="1 2">
    <name type="scientific">Ignelater luminosus</name>
    <name type="common">Cucubano</name>
    <name type="synonym">Pyrophorus luminosus</name>
    <dbReference type="NCBI Taxonomy" id="2038154"/>
    <lineage>
        <taxon>Eukaryota</taxon>
        <taxon>Metazoa</taxon>
        <taxon>Ecdysozoa</taxon>
        <taxon>Arthropoda</taxon>
        <taxon>Hexapoda</taxon>
        <taxon>Insecta</taxon>
        <taxon>Pterygota</taxon>
        <taxon>Neoptera</taxon>
        <taxon>Endopterygota</taxon>
        <taxon>Coleoptera</taxon>
        <taxon>Polyphaga</taxon>
        <taxon>Elateriformia</taxon>
        <taxon>Elateroidea</taxon>
        <taxon>Elateridae</taxon>
        <taxon>Agrypninae</taxon>
        <taxon>Pyrophorini</taxon>
        <taxon>Ignelater</taxon>
    </lineage>
</organism>
<sequence>MEESYPINTIDTIPVILQQKTETSDLLKIGAHPTNLNIIQVYAYTSECTEQEIEHFYEELNNSLKSTKKEKATIIMDDFITKVGKSAAESIIGEYGLGIRNEMDNQTSLTTDLGTDVDNLVQELAISAPIVKLRLEEMQAGEVLLSTLFLSHEFSTQSLVLTWKLVLVAILSDLAKPPELQVSQETSLSIYGSYAPNFHLQPRT</sequence>
<protein>
    <submittedName>
        <fullName evidence="1">Uncharacterized protein</fullName>
    </submittedName>
</protein>
<evidence type="ECO:0000313" key="2">
    <source>
        <dbReference type="Proteomes" id="UP000801492"/>
    </source>
</evidence>
<gene>
    <name evidence="1" type="ORF">ILUMI_21011</name>
</gene>
<dbReference type="EMBL" id="VTPC01090026">
    <property type="protein sequence ID" value="KAF2885166.1"/>
    <property type="molecule type" value="Genomic_DNA"/>
</dbReference>
<dbReference type="AlphaFoldDB" id="A0A8K0G410"/>
<proteinExistence type="predicted"/>
<dbReference type="OrthoDB" id="6369087at2759"/>
<name>A0A8K0G410_IGNLU</name>
<keyword evidence="2" id="KW-1185">Reference proteome</keyword>